<evidence type="ECO:0000313" key="2">
    <source>
        <dbReference type="Proteomes" id="UP000523139"/>
    </source>
</evidence>
<reference evidence="1 2" key="1">
    <citation type="submission" date="2020-04" db="EMBL/GenBank/DDBJ databases">
        <title>Nesterenkonia sp. nov., isolated from marine sediment.</title>
        <authorList>
            <person name="Zhang G."/>
        </authorList>
    </citation>
    <scope>NUCLEOTIDE SEQUENCE [LARGE SCALE GENOMIC DNA]</scope>
    <source>
        <strain evidence="1 2">MY13</strain>
    </source>
</reference>
<comment type="caution">
    <text evidence="1">The sequence shown here is derived from an EMBL/GenBank/DDBJ whole genome shotgun (WGS) entry which is preliminary data.</text>
</comment>
<accession>A0A7X8YEY3</accession>
<organism evidence="1 2">
    <name type="scientific">Nesterenkonia sedimenti</name>
    <dbReference type="NCBI Taxonomy" id="1463632"/>
    <lineage>
        <taxon>Bacteria</taxon>
        <taxon>Bacillati</taxon>
        <taxon>Actinomycetota</taxon>
        <taxon>Actinomycetes</taxon>
        <taxon>Micrococcales</taxon>
        <taxon>Micrococcaceae</taxon>
        <taxon>Nesterenkonia</taxon>
    </lineage>
</organism>
<dbReference type="EMBL" id="JABAHY010000016">
    <property type="protein sequence ID" value="NLS10841.1"/>
    <property type="molecule type" value="Genomic_DNA"/>
</dbReference>
<gene>
    <name evidence="1" type="ORF">HGQ17_12730</name>
</gene>
<keyword evidence="2" id="KW-1185">Reference proteome</keyword>
<protein>
    <submittedName>
        <fullName evidence="1">Uncharacterized protein</fullName>
    </submittedName>
</protein>
<name>A0A7X8YEY3_9MICC</name>
<evidence type="ECO:0000313" key="1">
    <source>
        <dbReference type="EMBL" id="NLS10841.1"/>
    </source>
</evidence>
<dbReference type="Proteomes" id="UP000523139">
    <property type="component" value="Unassembled WGS sequence"/>
</dbReference>
<dbReference type="AlphaFoldDB" id="A0A7X8YEY3"/>
<sequence length="173" mass="19266">MRWDALFADLQAQWEDQRHQDLEAETVEAVEIERARMPLADRLRAHTGSSLQLELPSAGRIECEIGEVGSDWLSGQHRGRSILISLDAVLAVHSLGWKAKPEASVARRRLSITSPLRALAQHREEVTVTTASAGPPVEGVLYAAGQDHFDLADQQRRLTIPVSALVMLRSRRY</sequence>
<dbReference type="RefSeq" id="WP_168888330.1">
    <property type="nucleotide sequence ID" value="NZ_JABAHY010000016.1"/>
</dbReference>
<proteinExistence type="predicted"/>